<evidence type="ECO:0000256" key="1">
    <source>
        <dbReference type="ARBA" id="ARBA00004496"/>
    </source>
</evidence>
<dbReference type="GO" id="GO:0070475">
    <property type="term" value="P:rRNA base methylation"/>
    <property type="evidence" value="ECO:0007669"/>
    <property type="project" value="TreeGrafter"/>
</dbReference>
<evidence type="ECO:0000256" key="8">
    <source>
        <dbReference type="ARBA" id="ARBA00022679"/>
    </source>
</evidence>
<keyword evidence="7 12" id="KW-0489">Methyltransferase</keyword>
<evidence type="ECO:0000256" key="6">
    <source>
        <dbReference type="ARBA" id="ARBA00022552"/>
    </source>
</evidence>
<sequence>MSAHHTLPRLYLPADAPLTGDSVIPMRPEQARHLGTVLRRAEGDTVRVFNARDGEWLARIASIRKDKGAFTIIEALRPPTDEYGCTLAFALLKRDATDLVIRMGTELGVSCFRPVITERTVGQRVNEGRLESIAIEAAEQCERMTIPQISTPVRLADFLGEWSAENRLFIALERLENHVRTQKTGQEASTNPFAGATTGDGILTGPEGGFGRAELDVTLTRPFVTPITLGNRVLRAETAVVAALSLFDSQLRNI</sequence>
<dbReference type="InterPro" id="IPR015947">
    <property type="entry name" value="PUA-like_sf"/>
</dbReference>
<comment type="function">
    <text evidence="10 12">Specifically methylates the N3 position of the uracil ring of uridine 1498 (m3U1498) in 16S rRNA. Acts on the fully assembled 30S ribosomal subunit.</text>
</comment>
<dbReference type="AlphaFoldDB" id="A0A1U9KIC9"/>
<dbReference type="STRING" id="435.A0U92_13205"/>
<dbReference type="RefSeq" id="WP_077813623.1">
    <property type="nucleotide sequence ID" value="NZ_CP014692.1"/>
</dbReference>
<name>A0A1U9KIC9_ACEAC</name>
<evidence type="ECO:0000313" key="15">
    <source>
        <dbReference type="EMBL" id="AQS85572.1"/>
    </source>
</evidence>
<dbReference type="InterPro" id="IPR046886">
    <property type="entry name" value="RsmE_MTase_dom"/>
</dbReference>
<dbReference type="CDD" id="cd18084">
    <property type="entry name" value="RsmE-like"/>
    <property type="match status" value="1"/>
</dbReference>
<dbReference type="Proteomes" id="UP000188937">
    <property type="component" value="Chromosome"/>
</dbReference>
<dbReference type="EMBL" id="CP014692">
    <property type="protein sequence ID" value="AQS85572.1"/>
    <property type="molecule type" value="Genomic_DNA"/>
</dbReference>
<dbReference type="OrthoDB" id="9815641at2"/>
<evidence type="ECO:0000259" key="13">
    <source>
        <dbReference type="Pfam" id="PF04452"/>
    </source>
</evidence>
<evidence type="ECO:0000256" key="4">
    <source>
        <dbReference type="ARBA" id="ARBA00013673"/>
    </source>
</evidence>
<organism evidence="15 16">
    <name type="scientific">Acetobacter aceti</name>
    <dbReference type="NCBI Taxonomy" id="435"/>
    <lineage>
        <taxon>Bacteria</taxon>
        <taxon>Pseudomonadati</taxon>
        <taxon>Pseudomonadota</taxon>
        <taxon>Alphaproteobacteria</taxon>
        <taxon>Acetobacterales</taxon>
        <taxon>Acetobacteraceae</taxon>
        <taxon>Acetobacter</taxon>
        <taxon>Acetobacter subgen. Acetobacter</taxon>
    </lineage>
</organism>
<dbReference type="InterPro" id="IPR046887">
    <property type="entry name" value="RsmE_PUA-like"/>
</dbReference>
<evidence type="ECO:0000313" key="16">
    <source>
        <dbReference type="Proteomes" id="UP000188937"/>
    </source>
</evidence>
<dbReference type="NCBIfam" id="NF008694">
    <property type="entry name" value="PRK11713.3-2"/>
    <property type="match status" value="1"/>
</dbReference>
<dbReference type="GO" id="GO:0070042">
    <property type="term" value="F:rRNA (uridine-N3-)-methyltransferase activity"/>
    <property type="evidence" value="ECO:0007669"/>
    <property type="project" value="TreeGrafter"/>
</dbReference>
<dbReference type="Pfam" id="PF04452">
    <property type="entry name" value="Methyltrans_RNA"/>
    <property type="match status" value="1"/>
</dbReference>
<dbReference type="SUPFAM" id="SSF88697">
    <property type="entry name" value="PUA domain-like"/>
    <property type="match status" value="1"/>
</dbReference>
<dbReference type="InterPro" id="IPR029028">
    <property type="entry name" value="Alpha/beta_knot_MTases"/>
</dbReference>
<comment type="similarity">
    <text evidence="2 12">Belongs to the RNA methyltransferase RsmE family.</text>
</comment>
<dbReference type="PANTHER" id="PTHR30027">
    <property type="entry name" value="RIBOSOMAL RNA SMALL SUBUNIT METHYLTRANSFERASE E"/>
    <property type="match status" value="1"/>
</dbReference>
<evidence type="ECO:0000256" key="10">
    <source>
        <dbReference type="ARBA" id="ARBA00025699"/>
    </source>
</evidence>
<gene>
    <name evidence="15" type="ORF">A0U92_13205</name>
</gene>
<accession>A0A1U9KIC9</accession>
<dbReference type="InterPro" id="IPR029026">
    <property type="entry name" value="tRNA_m1G_MTases_N"/>
</dbReference>
<keyword evidence="5 12" id="KW-0963">Cytoplasm</keyword>
<dbReference type="PANTHER" id="PTHR30027:SF3">
    <property type="entry name" value="16S RRNA (URACIL(1498)-N(3))-METHYLTRANSFERASE"/>
    <property type="match status" value="1"/>
</dbReference>
<reference evidence="15 16" key="1">
    <citation type="submission" date="2016-03" db="EMBL/GenBank/DDBJ databases">
        <title>Acetic acid bacteria sequencing.</title>
        <authorList>
            <person name="Brandt J."/>
            <person name="Jakob F."/>
            <person name="Vogel R.F."/>
        </authorList>
    </citation>
    <scope>NUCLEOTIDE SEQUENCE [LARGE SCALE GENOMIC DNA]</scope>
    <source>
        <strain evidence="15 16">TMW2.1153</strain>
    </source>
</reference>
<keyword evidence="8 12" id="KW-0808">Transferase</keyword>
<evidence type="ECO:0000256" key="7">
    <source>
        <dbReference type="ARBA" id="ARBA00022603"/>
    </source>
</evidence>
<dbReference type="KEGG" id="aace:A0U92_13205"/>
<feature type="domain" description="Ribosomal RNA small subunit methyltransferase E methyltransferase" evidence="13">
    <location>
        <begin position="85"/>
        <end position="247"/>
    </location>
</feature>
<dbReference type="PIRSF" id="PIRSF015601">
    <property type="entry name" value="MTase_slr0722"/>
    <property type="match status" value="1"/>
</dbReference>
<evidence type="ECO:0000256" key="3">
    <source>
        <dbReference type="ARBA" id="ARBA00012328"/>
    </source>
</evidence>
<dbReference type="SUPFAM" id="SSF75217">
    <property type="entry name" value="alpha/beta knot"/>
    <property type="match status" value="1"/>
</dbReference>
<evidence type="ECO:0000256" key="11">
    <source>
        <dbReference type="ARBA" id="ARBA00047944"/>
    </source>
</evidence>
<evidence type="ECO:0000259" key="14">
    <source>
        <dbReference type="Pfam" id="PF20260"/>
    </source>
</evidence>
<dbReference type="Pfam" id="PF20260">
    <property type="entry name" value="PUA_4"/>
    <property type="match status" value="1"/>
</dbReference>
<evidence type="ECO:0000256" key="5">
    <source>
        <dbReference type="ARBA" id="ARBA00022490"/>
    </source>
</evidence>
<keyword evidence="9 12" id="KW-0949">S-adenosyl-L-methionine</keyword>
<evidence type="ECO:0000256" key="2">
    <source>
        <dbReference type="ARBA" id="ARBA00005528"/>
    </source>
</evidence>
<dbReference type="Gene3D" id="3.40.1280.10">
    <property type="match status" value="1"/>
</dbReference>
<evidence type="ECO:0000256" key="9">
    <source>
        <dbReference type="ARBA" id="ARBA00022691"/>
    </source>
</evidence>
<dbReference type="Gene3D" id="2.40.240.20">
    <property type="entry name" value="Hypothetical PUA domain-like, domain 1"/>
    <property type="match status" value="1"/>
</dbReference>
<dbReference type="EC" id="2.1.1.193" evidence="3 12"/>
<dbReference type="NCBIfam" id="NF008696">
    <property type="entry name" value="PRK11713.3-5"/>
    <property type="match status" value="1"/>
</dbReference>
<feature type="domain" description="Ribosomal RNA small subunit methyltransferase E PUA-like" evidence="14">
    <location>
        <begin position="29"/>
        <end position="69"/>
    </location>
</feature>
<protein>
    <recommendedName>
        <fullName evidence="4 12">Ribosomal RNA small subunit methyltransferase E</fullName>
        <ecNumber evidence="3 12">2.1.1.193</ecNumber>
    </recommendedName>
</protein>
<keyword evidence="6 12" id="KW-0698">rRNA processing</keyword>
<proteinExistence type="inferred from homology"/>
<comment type="catalytic activity">
    <reaction evidence="11 12">
        <text>uridine(1498) in 16S rRNA + S-adenosyl-L-methionine = N(3)-methyluridine(1498) in 16S rRNA + S-adenosyl-L-homocysteine + H(+)</text>
        <dbReference type="Rhea" id="RHEA:42920"/>
        <dbReference type="Rhea" id="RHEA-COMP:10283"/>
        <dbReference type="Rhea" id="RHEA-COMP:10284"/>
        <dbReference type="ChEBI" id="CHEBI:15378"/>
        <dbReference type="ChEBI" id="CHEBI:57856"/>
        <dbReference type="ChEBI" id="CHEBI:59789"/>
        <dbReference type="ChEBI" id="CHEBI:65315"/>
        <dbReference type="ChEBI" id="CHEBI:74502"/>
        <dbReference type="EC" id="2.1.1.193"/>
    </reaction>
</comment>
<dbReference type="InterPro" id="IPR006700">
    <property type="entry name" value="RsmE"/>
</dbReference>
<evidence type="ECO:0000256" key="12">
    <source>
        <dbReference type="PIRNR" id="PIRNR015601"/>
    </source>
</evidence>
<comment type="subcellular location">
    <subcellularLocation>
        <location evidence="1 12">Cytoplasm</location>
    </subcellularLocation>
</comment>
<keyword evidence="16" id="KW-1185">Reference proteome</keyword>
<dbReference type="GO" id="GO:0005737">
    <property type="term" value="C:cytoplasm"/>
    <property type="evidence" value="ECO:0007669"/>
    <property type="project" value="UniProtKB-SubCell"/>
</dbReference>
<dbReference type="NCBIfam" id="TIGR00046">
    <property type="entry name" value="RsmE family RNA methyltransferase"/>
    <property type="match status" value="1"/>
</dbReference>